<evidence type="ECO:0000256" key="1">
    <source>
        <dbReference type="ARBA" id="ARBA00007613"/>
    </source>
</evidence>
<dbReference type="SUPFAM" id="SSF56954">
    <property type="entry name" value="Outer membrane efflux proteins (OEP)"/>
    <property type="match status" value="1"/>
</dbReference>
<comment type="caution">
    <text evidence="3">The sequence shown here is derived from an EMBL/GenBank/DDBJ whole genome shotgun (WGS) entry which is preliminary data.</text>
</comment>
<gene>
    <name evidence="3" type="ORF">GXW71_34250</name>
</gene>
<organism evidence="3 4">
    <name type="scientific">Plastoroseomonas hellenica</name>
    <dbReference type="NCBI Taxonomy" id="2687306"/>
    <lineage>
        <taxon>Bacteria</taxon>
        <taxon>Pseudomonadati</taxon>
        <taxon>Pseudomonadota</taxon>
        <taxon>Alphaproteobacteria</taxon>
        <taxon>Acetobacterales</taxon>
        <taxon>Acetobacteraceae</taxon>
        <taxon>Plastoroseomonas</taxon>
    </lineage>
</organism>
<dbReference type="InterPro" id="IPR010131">
    <property type="entry name" value="MdtP/NodT-like"/>
</dbReference>
<dbReference type="PANTHER" id="PTHR30203">
    <property type="entry name" value="OUTER MEMBRANE CATION EFFLUX PROTEIN"/>
    <property type="match status" value="1"/>
</dbReference>
<protein>
    <submittedName>
        <fullName evidence="3">Efflux transporter outer membrane subunit</fullName>
    </submittedName>
</protein>
<comment type="similarity">
    <text evidence="1 2">Belongs to the outer membrane factor (OMF) (TC 1.B.17) family.</text>
</comment>
<dbReference type="NCBIfam" id="TIGR01845">
    <property type="entry name" value="outer_NodT"/>
    <property type="match status" value="1"/>
</dbReference>
<proteinExistence type="inferred from homology"/>
<evidence type="ECO:0000313" key="3">
    <source>
        <dbReference type="EMBL" id="MBR0669456.1"/>
    </source>
</evidence>
<dbReference type="PROSITE" id="PS51257">
    <property type="entry name" value="PROKAR_LIPOPROTEIN"/>
    <property type="match status" value="1"/>
</dbReference>
<evidence type="ECO:0000313" key="4">
    <source>
        <dbReference type="Proteomes" id="UP001196870"/>
    </source>
</evidence>
<dbReference type="Gene3D" id="1.20.1600.10">
    <property type="entry name" value="Outer membrane efflux proteins (OEP)"/>
    <property type="match status" value="1"/>
</dbReference>
<keyword evidence="2" id="KW-0564">Palmitate</keyword>
<dbReference type="PANTHER" id="PTHR30203:SF33">
    <property type="entry name" value="BLR4455 PROTEIN"/>
    <property type="match status" value="1"/>
</dbReference>
<reference evidence="4" key="1">
    <citation type="journal article" date="2021" name="Syst. Appl. Microbiol.">
        <title>Roseomonas hellenica sp. nov., isolated from roots of wild-growing Alkanna tinctoria.</title>
        <authorList>
            <person name="Rat A."/>
            <person name="Naranjo H.D."/>
            <person name="Lebbe L."/>
            <person name="Cnockaert M."/>
            <person name="Krigas N."/>
            <person name="Grigoriadou K."/>
            <person name="Maloupa E."/>
            <person name="Willems A."/>
        </authorList>
    </citation>
    <scope>NUCLEOTIDE SEQUENCE [LARGE SCALE GENOMIC DNA]</scope>
    <source>
        <strain evidence="4">LMG 31523</strain>
    </source>
</reference>
<evidence type="ECO:0000256" key="2">
    <source>
        <dbReference type="RuleBase" id="RU362097"/>
    </source>
</evidence>
<keyword evidence="2" id="KW-0472">Membrane</keyword>
<dbReference type="Pfam" id="PF02321">
    <property type="entry name" value="OEP"/>
    <property type="match status" value="2"/>
</dbReference>
<keyword evidence="2" id="KW-1134">Transmembrane beta strand</keyword>
<feature type="signal peptide" evidence="2">
    <location>
        <begin position="1"/>
        <end position="30"/>
    </location>
</feature>
<name>A0ABS5FA63_9PROT</name>
<keyword evidence="2" id="KW-0812">Transmembrane</keyword>
<accession>A0ABS5FA63</accession>
<dbReference type="Proteomes" id="UP001196870">
    <property type="component" value="Unassembled WGS sequence"/>
</dbReference>
<dbReference type="RefSeq" id="WP_211858503.1">
    <property type="nucleotide sequence ID" value="NZ_JAAGBB010000120.1"/>
</dbReference>
<dbReference type="Gene3D" id="2.20.200.10">
    <property type="entry name" value="Outer membrane efflux proteins (OEP)"/>
    <property type="match status" value="1"/>
</dbReference>
<sequence>MRRDATLRPVPGRRAALLSAGALLTGCALGTEMPEAGIAAPARFSMAEGDGSAPPPDAGWWRSFGAAQLDVLMRAAMARNLDIAAAIAQLRQADAQVRIAGAALLPTLDADASAERRRATNRNPGSAAPAANSFGAGLSASYEVDFWGRNRALRDSARSSAAAAAYNVGVVTLTTQRTVATTFFTVLGAQEALVIQQGNLEVATRTLAILRDRLTAGTATGLDVAQQETVVAQQRAAIPPLRQTVEQNSFALATLTGVTPAEIAITALRLAMLRVPTIAPGLPAALLLRRPDVRYAEANLAAGNANVTAARAALFPTITLTGSGGIQSLALETLLRPGSVLYTLTAGITAPIFDGGSLRAQVDQARARQEELVANYRRAILAALEDTESSLSALQRNTELVRLQAVREAAARRAFEIADSQLRAGTIDLLTVLTTQTSLFSARDALAQAQTQQLQAAASLFTALGGGWTAAGAAPGQTGS</sequence>
<keyword evidence="4" id="KW-1185">Reference proteome</keyword>
<comment type="subcellular location">
    <subcellularLocation>
        <location evidence="2">Cell membrane</location>
        <topology evidence="2">Lipid-anchor</topology>
    </subcellularLocation>
</comment>
<dbReference type="InterPro" id="IPR003423">
    <property type="entry name" value="OMP_efflux"/>
</dbReference>
<keyword evidence="2" id="KW-0449">Lipoprotein</keyword>
<keyword evidence="2" id="KW-0732">Signal</keyword>
<dbReference type="EMBL" id="JAAGBB010000120">
    <property type="protein sequence ID" value="MBR0669456.1"/>
    <property type="molecule type" value="Genomic_DNA"/>
</dbReference>
<feature type="chain" id="PRO_5045001579" evidence="2">
    <location>
        <begin position="31"/>
        <end position="480"/>
    </location>
</feature>